<protein>
    <submittedName>
        <fullName evidence="3">DUF1559 domain-containing protein</fullName>
    </submittedName>
</protein>
<feature type="domain" description="DUF1559" evidence="2">
    <location>
        <begin position="35"/>
        <end position="280"/>
    </location>
</feature>
<dbReference type="InterPro" id="IPR012902">
    <property type="entry name" value="N_methyl_site"/>
</dbReference>
<dbReference type="RefSeq" id="WP_210662462.1">
    <property type="nucleotide sequence ID" value="NZ_JAGKQQ010000002.1"/>
</dbReference>
<dbReference type="InterPro" id="IPR011453">
    <property type="entry name" value="DUF1559"/>
</dbReference>
<proteinExistence type="predicted"/>
<dbReference type="Pfam" id="PF07963">
    <property type="entry name" value="N_methyl"/>
    <property type="match status" value="1"/>
</dbReference>
<dbReference type="EMBL" id="JAGKQQ010000002">
    <property type="protein sequence ID" value="MBP3960416.1"/>
    <property type="molecule type" value="Genomic_DNA"/>
</dbReference>
<dbReference type="NCBIfam" id="TIGR02532">
    <property type="entry name" value="IV_pilin_GFxxxE"/>
    <property type="match status" value="1"/>
</dbReference>
<dbReference type="SUPFAM" id="SSF54523">
    <property type="entry name" value="Pili subunits"/>
    <property type="match status" value="1"/>
</dbReference>
<evidence type="ECO:0000259" key="2">
    <source>
        <dbReference type="Pfam" id="PF07596"/>
    </source>
</evidence>
<reference evidence="3 4" key="1">
    <citation type="submission" date="2021-04" db="EMBL/GenBank/DDBJ databases">
        <authorList>
            <person name="Ivanova A."/>
        </authorList>
    </citation>
    <scope>NUCLEOTIDE SEQUENCE [LARGE SCALE GENOMIC DNA]</scope>
    <source>
        <strain evidence="3 4">G18</strain>
    </source>
</reference>
<dbReference type="InterPro" id="IPR027558">
    <property type="entry name" value="Pre_pil_HX9DG_C"/>
</dbReference>
<sequence length="300" mass="32196">MLHARARRCGFTLIELLVVIAIISVLIGLLLPAVQKVREAANRAKCQNNLKQIGLACHLYENGRGHFPPTRYRGETQTWAWFILPQLEQDNLYRKWPEDGNSIGIGQLLDPGFLNTPVPLYFCPSRRVPGQNTAKGFVQPPGCAFPNSVGGAVADYAAAIGTTGDDGADRMGNDQGLVVPPTGALVALRGVRVAEFTDGTSCTLLVGEKHIPKGFSGSYPWDCNTYDGHNSVCSTRTAGPGFPIATADTDSRLIFGGPHIGICQFAFVDGSVRSVRSGIDEFTLGLLSHRSDGLPVPADY</sequence>
<keyword evidence="1" id="KW-0472">Membrane</keyword>
<accession>A0ABS5C395</accession>
<dbReference type="Pfam" id="PF07596">
    <property type="entry name" value="SBP_bac_10"/>
    <property type="match status" value="1"/>
</dbReference>
<keyword evidence="1" id="KW-0812">Transmembrane</keyword>
<dbReference type="NCBIfam" id="TIGR04294">
    <property type="entry name" value="pre_pil_HX9DG"/>
    <property type="match status" value="1"/>
</dbReference>
<dbReference type="InterPro" id="IPR045584">
    <property type="entry name" value="Pilin-like"/>
</dbReference>
<keyword evidence="1" id="KW-1133">Transmembrane helix</keyword>
<dbReference type="PANTHER" id="PTHR30093">
    <property type="entry name" value="GENERAL SECRETION PATHWAY PROTEIN G"/>
    <property type="match status" value="1"/>
</dbReference>
<dbReference type="Proteomes" id="UP000676565">
    <property type="component" value="Unassembled WGS sequence"/>
</dbReference>
<keyword evidence="4" id="KW-1185">Reference proteome</keyword>
<gene>
    <name evidence="3" type="ORF">J8F10_34755</name>
</gene>
<evidence type="ECO:0000313" key="4">
    <source>
        <dbReference type="Proteomes" id="UP000676565"/>
    </source>
</evidence>
<name>A0ABS5C395_9BACT</name>
<evidence type="ECO:0000313" key="3">
    <source>
        <dbReference type="EMBL" id="MBP3960416.1"/>
    </source>
</evidence>
<evidence type="ECO:0000256" key="1">
    <source>
        <dbReference type="SAM" id="Phobius"/>
    </source>
</evidence>
<comment type="caution">
    <text evidence="3">The sequence shown here is derived from an EMBL/GenBank/DDBJ whole genome shotgun (WGS) entry which is preliminary data.</text>
</comment>
<feature type="transmembrane region" description="Helical" evidence="1">
    <location>
        <begin position="12"/>
        <end position="34"/>
    </location>
</feature>
<dbReference type="PANTHER" id="PTHR30093:SF2">
    <property type="entry name" value="TYPE II SECRETION SYSTEM PROTEIN H"/>
    <property type="match status" value="1"/>
</dbReference>
<dbReference type="Gene3D" id="3.30.700.10">
    <property type="entry name" value="Glycoprotein, Type 4 Pilin"/>
    <property type="match status" value="1"/>
</dbReference>
<organism evidence="3 4">
    <name type="scientific">Gemmata palustris</name>
    <dbReference type="NCBI Taxonomy" id="2822762"/>
    <lineage>
        <taxon>Bacteria</taxon>
        <taxon>Pseudomonadati</taxon>
        <taxon>Planctomycetota</taxon>
        <taxon>Planctomycetia</taxon>
        <taxon>Gemmatales</taxon>
        <taxon>Gemmataceae</taxon>
        <taxon>Gemmata</taxon>
    </lineage>
</organism>